<reference evidence="3" key="1">
    <citation type="submission" date="2018-05" db="EMBL/GenBank/DDBJ databases">
        <title>Draft genome of Mucuna pruriens seed.</title>
        <authorList>
            <person name="Nnadi N.E."/>
            <person name="Vos R."/>
            <person name="Hasami M.H."/>
            <person name="Devisetty U.K."/>
            <person name="Aguiy J.C."/>
        </authorList>
    </citation>
    <scope>NUCLEOTIDE SEQUENCE [LARGE SCALE GENOMIC DNA]</scope>
    <source>
        <strain evidence="3">JCA_2017</strain>
    </source>
</reference>
<keyword evidence="1" id="KW-1133">Transmembrane helix</keyword>
<keyword evidence="4" id="KW-1185">Reference proteome</keyword>
<dbReference type="EMBL" id="QJKJ01005735">
    <property type="protein sequence ID" value="RDX89223.1"/>
    <property type="molecule type" value="Genomic_DNA"/>
</dbReference>
<sequence>SSYSSNFLDWQCNNNIVVSWILNSLSKKCKRLKRDLGPFNEDPSRLATITPSFAHFGNLLLKAGLAFQYLWSMLHFPMGLNDSFSFIHGFLPLKILMFLLLKLNLILSLRPSRRIFPRVLIVESWVIQRTNAINYMIFLPIKKPSLSVNEPFAPSIFHHNNTLLNPQMIMYITLLNKVVVTITGIGTIKLSSDLILCNVIYVPQITFNLLFVGALLNDSSICHTSRGLERVILSRTSMSCLSRILSLPLRFKINLLLSIVLKILSNKTPSSLPNDFSSTSCEICYLTKFRKLSNNHLSNSPFDSL</sequence>
<organism evidence="3 4">
    <name type="scientific">Mucuna pruriens</name>
    <name type="common">Velvet bean</name>
    <name type="synonym">Dolichos pruriens</name>
    <dbReference type="NCBI Taxonomy" id="157652"/>
    <lineage>
        <taxon>Eukaryota</taxon>
        <taxon>Viridiplantae</taxon>
        <taxon>Streptophyta</taxon>
        <taxon>Embryophyta</taxon>
        <taxon>Tracheophyta</taxon>
        <taxon>Spermatophyta</taxon>
        <taxon>Magnoliopsida</taxon>
        <taxon>eudicotyledons</taxon>
        <taxon>Gunneridae</taxon>
        <taxon>Pentapetalae</taxon>
        <taxon>rosids</taxon>
        <taxon>fabids</taxon>
        <taxon>Fabales</taxon>
        <taxon>Fabaceae</taxon>
        <taxon>Papilionoideae</taxon>
        <taxon>50 kb inversion clade</taxon>
        <taxon>NPAAA clade</taxon>
        <taxon>indigoferoid/millettioid clade</taxon>
        <taxon>Phaseoleae</taxon>
        <taxon>Mucuna</taxon>
    </lineage>
</organism>
<feature type="domain" description="Retrovirus-related Pol polyprotein from transposon TNT 1-94-like beta-barrel" evidence="2">
    <location>
        <begin position="171"/>
        <end position="217"/>
    </location>
</feature>
<accession>A0A371GFX8</accession>
<dbReference type="AlphaFoldDB" id="A0A371GFX8"/>
<feature type="transmembrane region" description="Helical" evidence="1">
    <location>
        <begin position="86"/>
        <end position="107"/>
    </location>
</feature>
<feature type="non-terminal residue" evidence="3">
    <location>
        <position position="1"/>
    </location>
</feature>
<feature type="transmembrane region" description="Helical" evidence="1">
    <location>
        <begin position="168"/>
        <end position="188"/>
    </location>
</feature>
<evidence type="ECO:0000313" key="4">
    <source>
        <dbReference type="Proteomes" id="UP000257109"/>
    </source>
</evidence>
<evidence type="ECO:0000256" key="1">
    <source>
        <dbReference type="SAM" id="Phobius"/>
    </source>
</evidence>
<name>A0A371GFX8_MUCPR</name>
<comment type="caution">
    <text evidence="3">The sequence shown here is derived from an EMBL/GenBank/DDBJ whole genome shotgun (WGS) entry which is preliminary data.</text>
</comment>
<evidence type="ECO:0000313" key="3">
    <source>
        <dbReference type="EMBL" id="RDX89223.1"/>
    </source>
</evidence>
<dbReference type="InterPro" id="IPR054722">
    <property type="entry name" value="PolX-like_BBD"/>
</dbReference>
<keyword evidence="1" id="KW-0812">Transmembrane</keyword>
<evidence type="ECO:0000259" key="2">
    <source>
        <dbReference type="Pfam" id="PF22936"/>
    </source>
</evidence>
<proteinExistence type="predicted"/>
<feature type="non-terminal residue" evidence="3">
    <location>
        <position position="305"/>
    </location>
</feature>
<feature type="transmembrane region" description="Helical" evidence="1">
    <location>
        <begin position="195"/>
        <end position="216"/>
    </location>
</feature>
<protein>
    <recommendedName>
        <fullName evidence="2">Retrovirus-related Pol polyprotein from transposon TNT 1-94-like beta-barrel domain-containing protein</fullName>
    </recommendedName>
</protein>
<dbReference type="Proteomes" id="UP000257109">
    <property type="component" value="Unassembled WGS sequence"/>
</dbReference>
<dbReference type="Pfam" id="PF22936">
    <property type="entry name" value="Pol_BBD"/>
    <property type="match status" value="1"/>
</dbReference>
<keyword evidence="1" id="KW-0472">Membrane</keyword>
<gene>
    <name evidence="3" type="ORF">CR513_29077</name>
</gene>